<protein>
    <recommendedName>
        <fullName evidence="4">Transmembrane protein</fullName>
    </recommendedName>
</protein>
<evidence type="ECO:0008006" key="4">
    <source>
        <dbReference type="Google" id="ProtNLM"/>
    </source>
</evidence>
<accession>A0A396JEA2</accession>
<comment type="caution">
    <text evidence="2">The sequence shown here is derived from an EMBL/GenBank/DDBJ whole genome shotgun (WGS) entry which is preliminary data.</text>
</comment>
<evidence type="ECO:0000313" key="3">
    <source>
        <dbReference type="Proteomes" id="UP000265566"/>
    </source>
</evidence>
<evidence type="ECO:0000313" key="2">
    <source>
        <dbReference type="EMBL" id="RHN76559.1"/>
    </source>
</evidence>
<dbReference type="AlphaFoldDB" id="A0A396JEA2"/>
<name>A0A396JEA2_MEDTR</name>
<dbReference type="Gramene" id="rna12906">
    <property type="protein sequence ID" value="RHN76559.1"/>
    <property type="gene ID" value="gene12906"/>
</dbReference>
<gene>
    <name evidence="2" type="ORF">MtrunA17_Chr2g0333461</name>
</gene>
<dbReference type="Proteomes" id="UP000265566">
    <property type="component" value="Chromosome 2"/>
</dbReference>
<proteinExistence type="predicted"/>
<reference evidence="3" key="1">
    <citation type="journal article" date="2018" name="Nat. Plants">
        <title>Whole-genome landscape of Medicago truncatula symbiotic genes.</title>
        <authorList>
            <person name="Pecrix Y."/>
            <person name="Staton S.E."/>
            <person name="Sallet E."/>
            <person name="Lelandais-Briere C."/>
            <person name="Moreau S."/>
            <person name="Carrere S."/>
            <person name="Blein T."/>
            <person name="Jardinaud M.F."/>
            <person name="Latrasse D."/>
            <person name="Zouine M."/>
            <person name="Zahm M."/>
            <person name="Kreplak J."/>
            <person name="Mayjonade B."/>
            <person name="Satge C."/>
            <person name="Perez M."/>
            <person name="Cauet S."/>
            <person name="Marande W."/>
            <person name="Chantry-Darmon C."/>
            <person name="Lopez-Roques C."/>
            <person name="Bouchez O."/>
            <person name="Berard A."/>
            <person name="Debelle F."/>
            <person name="Munos S."/>
            <person name="Bendahmane A."/>
            <person name="Berges H."/>
            <person name="Niebel A."/>
            <person name="Buitink J."/>
            <person name="Frugier F."/>
            <person name="Benhamed M."/>
            <person name="Crespi M."/>
            <person name="Gouzy J."/>
            <person name="Gamas P."/>
        </authorList>
    </citation>
    <scope>NUCLEOTIDE SEQUENCE [LARGE SCALE GENOMIC DNA]</scope>
    <source>
        <strain evidence="3">cv. Jemalong A17</strain>
    </source>
</reference>
<dbReference type="EMBL" id="PSQE01000002">
    <property type="protein sequence ID" value="RHN76559.1"/>
    <property type="molecule type" value="Genomic_DNA"/>
</dbReference>
<evidence type="ECO:0000256" key="1">
    <source>
        <dbReference type="SAM" id="Phobius"/>
    </source>
</evidence>
<feature type="transmembrane region" description="Helical" evidence="1">
    <location>
        <begin position="20"/>
        <end position="43"/>
    </location>
</feature>
<keyword evidence="1" id="KW-0472">Membrane</keyword>
<organism evidence="2 3">
    <name type="scientific">Medicago truncatula</name>
    <name type="common">Barrel medic</name>
    <name type="synonym">Medicago tribuloides</name>
    <dbReference type="NCBI Taxonomy" id="3880"/>
    <lineage>
        <taxon>Eukaryota</taxon>
        <taxon>Viridiplantae</taxon>
        <taxon>Streptophyta</taxon>
        <taxon>Embryophyta</taxon>
        <taxon>Tracheophyta</taxon>
        <taxon>Spermatophyta</taxon>
        <taxon>Magnoliopsida</taxon>
        <taxon>eudicotyledons</taxon>
        <taxon>Gunneridae</taxon>
        <taxon>Pentapetalae</taxon>
        <taxon>rosids</taxon>
        <taxon>fabids</taxon>
        <taxon>Fabales</taxon>
        <taxon>Fabaceae</taxon>
        <taxon>Papilionoideae</taxon>
        <taxon>50 kb inversion clade</taxon>
        <taxon>NPAAA clade</taxon>
        <taxon>Hologalegina</taxon>
        <taxon>IRL clade</taxon>
        <taxon>Trifolieae</taxon>
        <taxon>Medicago</taxon>
    </lineage>
</organism>
<keyword evidence="1" id="KW-0812">Transmembrane</keyword>
<sequence>MDCIAEKIATDLIVEGSAAAAVAVAVVAAVGGAVAVAAILLWIL</sequence>
<keyword evidence="1" id="KW-1133">Transmembrane helix</keyword>